<dbReference type="OrthoDB" id="5122730at2"/>
<proteinExistence type="predicted"/>
<feature type="transmembrane region" description="Helical" evidence="1">
    <location>
        <begin position="59"/>
        <end position="81"/>
    </location>
</feature>
<accession>A0A0C2W3R6</accession>
<comment type="caution">
    <text evidence="2">The sequence shown here is derived from an EMBL/GenBank/DDBJ whole genome shotgun (WGS) entry which is preliminary data.</text>
</comment>
<organism evidence="2 3">
    <name type="scientific">Jeotgalibacillus alimentarius</name>
    <dbReference type="NCBI Taxonomy" id="135826"/>
    <lineage>
        <taxon>Bacteria</taxon>
        <taxon>Bacillati</taxon>
        <taxon>Bacillota</taxon>
        <taxon>Bacilli</taxon>
        <taxon>Bacillales</taxon>
        <taxon>Caryophanaceae</taxon>
        <taxon>Jeotgalibacillus</taxon>
    </lineage>
</organism>
<dbReference type="RefSeq" id="WP_041121429.1">
    <property type="nucleotide sequence ID" value="NZ_JXRQ01000015.1"/>
</dbReference>
<dbReference type="AlphaFoldDB" id="A0A0C2W3R6"/>
<dbReference type="STRING" id="135826.KP77_07680"/>
<gene>
    <name evidence="2" type="ORF">KP77_07680</name>
</gene>
<protein>
    <recommendedName>
        <fullName evidence="4">DUF3307 domain-containing protein</fullName>
    </recommendedName>
</protein>
<evidence type="ECO:0000256" key="1">
    <source>
        <dbReference type="SAM" id="Phobius"/>
    </source>
</evidence>
<evidence type="ECO:0000313" key="3">
    <source>
        <dbReference type="Proteomes" id="UP000031950"/>
    </source>
</evidence>
<evidence type="ECO:0000313" key="2">
    <source>
        <dbReference type="EMBL" id="KIL51256.1"/>
    </source>
</evidence>
<keyword evidence="3" id="KW-1185">Reference proteome</keyword>
<dbReference type="PATRIC" id="fig|135826.4.peg.762"/>
<dbReference type="Pfam" id="PF11750">
    <property type="entry name" value="DUF3307"/>
    <property type="match status" value="1"/>
</dbReference>
<keyword evidence="1" id="KW-0472">Membrane</keyword>
<dbReference type="EMBL" id="JXRQ01000015">
    <property type="protein sequence ID" value="KIL51256.1"/>
    <property type="molecule type" value="Genomic_DNA"/>
</dbReference>
<feature type="transmembrane region" description="Helical" evidence="1">
    <location>
        <begin position="93"/>
        <end position="113"/>
    </location>
</feature>
<keyword evidence="1" id="KW-1133">Transmembrane helix</keyword>
<dbReference type="InterPro" id="IPR021737">
    <property type="entry name" value="Phage_phiKZ_Orf197"/>
</dbReference>
<name>A0A0C2W3R6_9BACL</name>
<feature type="transmembrane region" description="Helical" evidence="1">
    <location>
        <begin position="32"/>
        <end position="53"/>
    </location>
</feature>
<keyword evidence="1" id="KW-0812">Transmembrane</keyword>
<reference evidence="2 3" key="1">
    <citation type="submission" date="2015-01" db="EMBL/GenBank/DDBJ databases">
        <title>Genome sequence of Jeotgalibacillus alimentarius.</title>
        <authorList>
            <person name="Goh K.M."/>
            <person name="Chan K.-G."/>
            <person name="Yaakop A.S."/>
            <person name="Ee R."/>
            <person name="Gan H.M."/>
            <person name="Chan C.S."/>
        </authorList>
    </citation>
    <scope>NUCLEOTIDE SEQUENCE [LARGE SCALE GENOMIC DNA]</scope>
    <source>
        <strain evidence="2 3">YKJ-13</strain>
    </source>
</reference>
<sequence length="114" mass="13123">MTPFSFLFLSHLVGDYLFQTSWMAAQKKHNWTALLVHCTVYTLTVAAAAFFTFGGLSVIAVIFVFVTHVIIDKFFIVQWWIKHVMKPPQSETKWLTIMADQTFHLIILAIALFL</sequence>
<dbReference type="Proteomes" id="UP000031950">
    <property type="component" value="Unassembled WGS sequence"/>
</dbReference>
<evidence type="ECO:0008006" key="4">
    <source>
        <dbReference type="Google" id="ProtNLM"/>
    </source>
</evidence>